<evidence type="ECO:0008006" key="4">
    <source>
        <dbReference type="Google" id="ProtNLM"/>
    </source>
</evidence>
<dbReference type="Gene3D" id="3.40.50.1820">
    <property type="entry name" value="alpha/beta hydrolase"/>
    <property type="match status" value="1"/>
</dbReference>
<dbReference type="InterPro" id="IPR029058">
    <property type="entry name" value="AB_hydrolase_fold"/>
</dbReference>
<proteinExistence type="predicted"/>
<accession>A0A3M8SPT1</accession>
<feature type="region of interest" description="Disordered" evidence="1">
    <location>
        <begin position="160"/>
        <end position="182"/>
    </location>
</feature>
<evidence type="ECO:0000313" key="2">
    <source>
        <dbReference type="EMBL" id="RNF83279.1"/>
    </source>
</evidence>
<name>A0A3M8SPT1_9GAMM</name>
<organism evidence="2 3">
    <name type="scientific">Montanilutibacter psychrotolerans</name>
    <dbReference type="NCBI Taxonomy" id="1327343"/>
    <lineage>
        <taxon>Bacteria</taxon>
        <taxon>Pseudomonadati</taxon>
        <taxon>Pseudomonadota</taxon>
        <taxon>Gammaproteobacteria</taxon>
        <taxon>Lysobacterales</taxon>
        <taxon>Lysobacteraceae</taxon>
        <taxon>Montanilutibacter</taxon>
    </lineage>
</organism>
<dbReference type="SUPFAM" id="SSF53474">
    <property type="entry name" value="alpha/beta-Hydrolases"/>
    <property type="match status" value="1"/>
</dbReference>
<sequence length="271" mass="29232">MTMTMSIGDWEPLWLGTPSRRLYAAFHGTRTPSPAGVVLVPPLLHELPRSRRFLVQVASEFAALGLPCLRFDFHGTGDSGGCGTELDFTSMQHDLDLAITALRQQAGVARVALVAWRTSALALQGWVERGGLADLVVLWEPVVDGDAWLRDIAQCDAEERELRPPPRKGVPRATDPADGQLMGFPASRTLRGDLARTRMGTGILRGNAPVWGVVRADVDDLPPGIAKVLHLPANAPSFKGGAAMDATFFLTPEIREAVVDVGRAMRAEVQA</sequence>
<reference evidence="2 3" key="1">
    <citation type="submission" date="2018-11" db="EMBL/GenBank/DDBJ databases">
        <title>Lysobacter cryohumiis sp. nov., isolated from soil in the Tianshan Mountains, Xinjiang, China.</title>
        <authorList>
            <person name="Luo Y."/>
            <person name="Sheng H."/>
        </authorList>
    </citation>
    <scope>NUCLEOTIDE SEQUENCE [LARGE SCALE GENOMIC DNA]</scope>
    <source>
        <strain evidence="2 3">ZS60</strain>
    </source>
</reference>
<evidence type="ECO:0000313" key="3">
    <source>
        <dbReference type="Proteomes" id="UP000267049"/>
    </source>
</evidence>
<keyword evidence="3" id="KW-1185">Reference proteome</keyword>
<dbReference type="AlphaFoldDB" id="A0A3M8SPT1"/>
<evidence type="ECO:0000256" key="1">
    <source>
        <dbReference type="SAM" id="MobiDB-lite"/>
    </source>
</evidence>
<comment type="caution">
    <text evidence="2">The sequence shown here is derived from an EMBL/GenBank/DDBJ whole genome shotgun (WGS) entry which is preliminary data.</text>
</comment>
<dbReference type="EMBL" id="RIBS01000005">
    <property type="protein sequence ID" value="RNF83279.1"/>
    <property type="molecule type" value="Genomic_DNA"/>
</dbReference>
<dbReference type="Proteomes" id="UP000267049">
    <property type="component" value="Unassembled WGS sequence"/>
</dbReference>
<gene>
    <name evidence="2" type="ORF">EER27_12365</name>
</gene>
<protein>
    <recommendedName>
        <fullName evidence="4">Serine aminopeptidase S33 domain-containing protein</fullName>
    </recommendedName>
</protein>